<keyword evidence="5" id="KW-1185">Reference proteome</keyword>
<feature type="domain" description="Transporter-associated" evidence="3">
    <location>
        <begin position="80"/>
        <end position="161"/>
    </location>
</feature>
<keyword evidence="2" id="KW-0129">CBS domain</keyword>
<dbReference type="GO" id="GO:0005886">
    <property type="term" value="C:plasma membrane"/>
    <property type="evidence" value="ECO:0007669"/>
    <property type="project" value="TreeGrafter"/>
</dbReference>
<dbReference type="SMART" id="SM01091">
    <property type="entry name" value="CorC_HlyC"/>
    <property type="match status" value="1"/>
</dbReference>
<dbReference type="Gene3D" id="3.90.1280.20">
    <property type="match status" value="1"/>
</dbReference>
<accession>A0A7H1NSB6</accession>
<evidence type="ECO:0000259" key="3">
    <source>
        <dbReference type="SMART" id="SM01091"/>
    </source>
</evidence>
<dbReference type="KEGG" id="ebla:JGUZn3_14520"/>
<dbReference type="Gene3D" id="3.30.465.10">
    <property type="match status" value="1"/>
</dbReference>
<proteinExistence type="predicted"/>
<dbReference type="SUPFAM" id="SSF56176">
    <property type="entry name" value="FAD-binding/transporter-associated domain-like"/>
    <property type="match status" value="1"/>
</dbReference>
<dbReference type="Proteomes" id="UP000516349">
    <property type="component" value="Chromosome"/>
</dbReference>
<protein>
    <submittedName>
        <fullName evidence="4">Transporter associated domain protein</fullName>
    </submittedName>
</protein>
<dbReference type="InterPro" id="IPR016169">
    <property type="entry name" value="FAD-bd_PCMH_sub2"/>
</dbReference>
<evidence type="ECO:0000256" key="1">
    <source>
        <dbReference type="ARBA" id="ARBA00022737"/>
    </source>
</evidence>
<dbReference type="PANTHER" id="PTHR22777">
    <property type="entry name" value="HEMOLYSIN-RELATED"/>
    <property type="match status" value="1"/>
</dbReference>
<dbReference type="AlphaFoldDB" id="A0A7H1NSB6"/>
<evidence type="ECO:0000313" key="4">
    <source>
        <dbReference type="EMBL" id="QNT78676.1"/>
    </source>
</evidence>
<dbReference type="InterPro" id="IPR046342">
    <property type="entry name" value="CBS_dom_sf"/>
</dbReference>
<gene>
    <name evidence="4" type="ORF">JGUZn3_14520</name>
</gene>
<dbReference type="InterPro" id="IPR005170">
    <property type="entry name" value="Transptr-assoc_dom"/>
</dbReference>
<evidence type="ECO:0000256" key="2">
    <source>
        <dbReference type="ARBA" id="ARBA00023122"/>
    </source>
</evidence>
<name>A0A7H1NSB6_9PROT</name>
<dbReference type="InterPro" id="IPR036318">
    <property type="entry name" value="FAD-bd_PCMH-like_sf"/>
</dbReference>
<reference evidence="4 5" key="1">
    <citation type="submission" date="2020-08" db="EMBL/GenBank/DDBJ databases">
        <title>Complete genome sequence of Entomobacter blattae G55GP.</title>
        <authorList>
            <person name="Poehlein A."/>
            <person name="Guzman J."/>
            <person name="Daniel R."/>
            <person name="Vilcinskas A."/>
        </authorList>
    </citation>
    <scope>NUCLEOTIDE SEQUENCE [LARGE SCALE GENOMIC DNA]</scope>
    <source>
        <strain evidence="4 5">G55GP</strain>
    </source>
</reference>
<dbReference type="SUPFAM" id="SSF54631">
    <property type="entry name" value="CBS-domain pair"/>
    <property type="match status" value="1"/>
</dbReference>
<dbReference type="EMBL" id="CP060244">
    <property type="protein sequence ID" value="QNT78676.1"/>
    <property type="molecule type" value="Genomic_DNA"/>
</dbReference>
<sequence length="234" mass="26224">MTRGLNPKPNLCSLQHQKTNLRKNWSATVLERLRSSDIGLVLVLDEYGSFEGIVTAGDVFEAIVGGKKAQKDKKDQIQAHPIVADTFELEGFLPVDEIRANLDLAEEPPAYGSYHTLAGMILALLRRIPAVGDKVVFSGWLFEVTEMEGRKITKIKASRQILRVFPSLVERSGFYTMRIGPFLPVLPPPRVMYAILARSLRHAEKNAASYAPYRAFFVHYVKNQIYQVPVSNAP</sequence>
<dbReference type="PANTHER" id="PTHR22777:SF17">
    <property type="entry name" value="UPF0053 PROTEIN SLL0260"/>
    <property type="match status" value="1"/>
</dbReference>
<keyword evidence="1" id="KW-0677">Repeat</keyword>
<organism evidence="4 5">
    <name type="scientific">Entomobacter blattae</name>
    <dbReference type="NCBI Taxonomy" id="2762277"/>
    <lineage>
        <taxon>Bacteria</taxon>
        <taxon>Pseudomonadati</taxon>
        <taxon>Pseudomonadota</taxon>
        <taxon>Alphaproteobacteria</taxon>
        <taxon>Acetobacterales</taxon>
        <taxon>Acetobacteraceae</taxon>
        <taxon>Entomobacter</taxon>
    </lineage>
</organism>
<dbReference type="GO" id="GO:0050660">
    <property type="term" value="F:flavin adenine dinucleotide binding"/>
    <property type="evidence" value="ECO:0007669"/>
    <property type="project" value="InterPro"/>
</dbReference>
<evidence type="ECO:0000313" key="5">
    <source>
        <dbReference type="Proteomes" id="UP000516349"/>
    </source>
</evidence>
<dbReference type="Pfam" id="PF03471">
    <property type="entry name" value="CorC_HlyC"/>
    <property type="match status" value="1"/>
</dbReference>